<organism evidence="4 5">
    <name type="scientific">Mitosporidium daphniae</name>
    <dbReference type="NCBI Taxonomy" id="1485682"/>
    <lineage>
        <taxon>Eukaryota</taxon>
        <taxon>Fungi</taxon>
        <taxon>Fungi incertae sedis</taxon>
        <taxon>Microsporidia</taxon>
        <taxon>Mitosporidium</taxon>
    </lineage>
</organism>
<proteinExistence type="inferred from homology"/>
<dbReference type="InterPro" id="IPR011009">
    <property type="entry name" value="Kinase-like_dom_sf"/>
</dbReference>
<feature type="compositionally biased region" description="Basic and acidic residues" evidence="2">
    <location>
        <begin position="483"/>
        <end position="494"/>
    </location>
</feature>
<reference evidence="4 5" key="1">
    <citation type="submission" date="2014-04" db="EMBL/GenBank/DDBJ databases">
        <title>A new species of microsporidia sheds light on the evolution of extreme parasitism.</title>
        <authorList>
            <person name="Haag K.L."/>
            <person name="James T.Y."/>
            <person name="Larsson R."/>
            <person name="Schaer T.M."/>
            <person name="Refardt D."/>
            <person name="Pombert J.-F."/>
            <person name="Ebert D."/>
        </authorList>
    </citation>
    <scope>NUCLEOTIDE SEQUENCE [LARGE SCALE GENOMIC DNA]</scope>
    <source>
        <strain evidence="4 5">UGP3</strain>
        <tissue evidence="4">Spores</tissue>
    </source>
</reference>
<dbReference type="AlphaFoldDB" id="A0A098VRG8"/>
<dbReference type="EMBL" id="JMKJ01000310">
    <property type="protein sequence ID" value="KGG51364.1"/>
    <property type="molecule type" value="Genomic_DNA"/>
</dbReference>
<dbReference type="FunFam" id="1.10.510.10:FF:000947">
    <property type="entry name" value="serine/threonine-protein kinase OSR1"/>
    <property type="match status" value="1"/>
</dbReference>
<gene>
    <name evidence="4" type="ORF">DI09_37p10</name>
</gene>
<dbReference type="HOGENOM" id="CLU_425186_0_0_1"/>
<dbReference type="PANTHER" id="PTHR48014">
    <property type="entry name" value="SERINE/THREONINE-PROTEIN KINASE FRAY2"/>
    <property type="match status" value="1"/>
</dbReference>
<dbReference type="GO" id="GO:0005524">
    <property type="term" value="F:ATP binding"/>
    <property type="evidence" value="ECO:0007669"/>
    <property type="project" value="InterPro"/>
</dbReference>
<dbReference type="Pfam" id="PF00069">
    <property type="entry name" value="Pkinase"/>
    <property type="match status" value="1"/>
</dbReference>
<dbReference type="InterPro" id="IPR000719">
    <property type="entry name" value="Prot_kinase_dom"/>
</dbReference>
<dbReference type="OrthoDB" id="539158at2759"/>
<protein>
    <recommendedName>
        <fullName evidence="3">Protein kinase domain-containing protein</fullName>
    </recommendedName>
</protein>
<evidence type="ECO:0000313" key="4">
    <source>
        <dbReference type="EMBL" id="KGG51364.1"/>
    </source>
</evidence>
<feature type="domain" description="Protein kinase" evidence="3">
    <location>
        <begin position="1"/>
        <end position="253"/>
    </location>
</feature>
<dbReference type="VEuPathDB" id="MicrosporidiaDB:DI09_37p10"/>
<dbReference type="Proteomes" id="UP000029725">
    <property type="component" value="Unassembled WGS sequence"/>
</dbReference>
<feature type="region of interest" description="Disordered" evidence="2">
    <location>
        <begin position="464"/>
        <end position="519"/>
    </location>
</feature>
<dbReference type="SUPFAM" id="SSF56112">
    <property type="entry name" value="Protein kinase-like (PK-like)"/>
    <property type="match status" value="1"/>
</dbReference>
<dbReference type="Gene3D" id="1.10.510.10">
    <property type="entry name" value="Transferase(Phosphotransferase) domain 1"/>
    <property type="match status" value="1"/>
</dbReference>
<feature type="compositionally biased region" description="Low complexity" evidence="2">
    <location>
        <begin position="467"/>
        <end position="482"/>
    </location>
</feature>
<sequence length="644" mass="71485">MIDLDRFERNQIDELRKEIQVMSLCRHPNLLPILTTFVHKTKLWIVTPFLSGGSCLDIIKGYFPTGFEEYAIATILKQALQGLAYLHKSGHIHRDVKAGNLLIDKHDGTVKLADFGVSSSFLEDGERQGIRKTFVGTPCWMAPETEGYNSKADIWSFGITALELALGSAPFSKYPPMKVIYMTLTNQPPSLDRSKTKHKYSKSFKDMIDSCLVKDPLKRFVSSVKIYFFNSNGSQILTQNRPTAEVLLKHSFFKLAKKNSYLSSEILNSIPSVNERNTSGQRKNAEYTTLDIQNALDEDHLALQSHISINSSDREVATGQSWDFRSEIEDFANDDNSGQYFSDSESLIGRDGCAQAPNPYPSSQLSLPIPLTHPCSLSLREYILLESTDPSFDETSASAPSRNSEIKKGRFSILEAAASSCSLSPTSSANINFSVKSVPVESDSFGTEELRTLLSDSNIAYGNNEASDSINSSSSSTESTLFSKDDDRKLRQDGGIDGSSKSRFTKVNEGSNDSESPQTTITSVEELVVLIKGTLNISSDTELQNLRSIISRKNISISTKDFEKDCDQSEDSRVCNDINKSLFIKLKTVRDQLSLFIKELDNQEAGHEINLNIKVSKLIGLALRVKTLKLFIAISDASLRQAEK</sequence>
<dbReference type="GeneID" id="25259729"/>
<keyword evidence="5" id="KW-1185">Reference proteome</keyword>
<name>A0A098VRG8_9MICR</name>
<dbReference type="GO" id="GO:0004672">
    <property type="term" value="F:protein kinase activity"/>
    <property type="evidence" value="ECO:0007669"/>
    <property type="project" value="InterPro"/>
</dbReference>
<evidence type="ECO:0000256" key="2">
    <source>
        <dbReference type="SAM" id="MobiDB-lite"/>
    </source>
</evidence>
<dbReference type="GO" id="GO:0043539">
    <property type="term" value="F:protein serine/threonine kinase activator activity"/>
    <property type="evidence" value="ECO:0007669"/>
    <property type="project" value="InterPro"/>
</dbReference>
<evidence type="ECO:0000313" key="5">
    <source>
        <dbReference type="Proteomes" id="UP000029725"/>
    </source>
</evidence>
<dbReference type="SMART" id="SM00220">
    <property type="entry name" value="S_TKc"/>
    <property type="match status" value="1"/>
</dbReference>
<comment type="similarity">
    <text evidence="1">Belongs to the protein kinase superfamily. STE Ser/Thr protein kinase family. STE20 subfamily.</text>
</comment>
<feature type="compositionally biased region" description="Polar residues" evidence="2">
    <location>
        <begin position="508"/>
        <end position="519"/>
    </location>
</feature>
<evidence type="ECO:0000256" key="1">
    <source>
        <dbReference type="ARBA" id="ARBA00008874"/>
    </source>
</evidence>
<dbReference type="PANTHER" id="PTHR48014:SF21">
    <property type="entry name" value="SERINE_THREONINE-PROTEIN KINASE FRAY2"/>
    <property type="match status" value="1"/>
</dbReference>
<dbReference type="InterPro" id="IPR047173">
    <property type="entry name" value="STRAD_A/B-like"/>
</dbReference>
<evidence type="ECO:0000259" key="3">
    <source>
        <dbReference type="PROSITE" id="PS50011"/>
    </source>
</evidence>
<dbReference type="RefSeq" id="XP_013237812.1">
    <property type="nucleotide sequence ID" value="XM_013382358.1"/>
</dbReference>
<accession>A0A098VRG8</accession>
<dbReference type="Gene3D" id="3.30.200.20">
    <property type="entry name" value="Phosphorylase Kinase, domain 1"/>
    <property type="match status" value="1"/>
</dbReference>
<dbReference type="PROSITE" id="PS50011">
    <property type="entry name" value="PROTEIN_KINASE_DOM"/>
    <property type="match status" value="1"/>
</dbReference>
<comment type="caution">
    <text evidence="4">The sequence shown here is derived from an EMBL/GenBank/DDBJ whole genome shotgun (WGS) entry which is preliminary data.</text>
</comment>